<dbReference type="EMBL" id="RBAH01000031">
    <property type="protein sequence ID" value="RKN70585.1"/>
    <property type="molecule type" value="Genomic_DNA"/>
</dbReference>
<evidence type="ECO:0000313" key="6">
    <source>
        <dbReference type="Proteomes" id="UP000282311"/>
    </source>
</evidence>
<keyword evidence="3" id="KW-0804">Transcription</keyword>
<keyword evidence="2" id="KW-0238">DNA-binding</keyword>
<dbReference type="Pfam" id="PF00392">
    <property type="entry name" value="GntR"/>
    <property type="match status" value="1"/>
</dbReference>
<accession>A0A3B0BAW7</accession>
<dbReference type="AlphaFoldDB" id="A0A3B0BAW7"/>
<dbReference type="InterPro" id="IPR036388">
    <property type="entry name" value="WH-like_DNA-bd_sf"/>
</dbReference>
<gene>
    <name evidence="5" type="ORF">D7M11_30415</name>
</gene>
<dbReference type="GO" id="GO:0003677">
    <property type="term" value="F:DNA binding"/>
    <property type="evidence" value="ECO:0007669"/>
    <property type="project" value="UniProtKB-KW"/>
</dbReference>
<name>A0A3B0BAW7_9BACL</name>
<dbReference type="SUPFAM" id="SSF46785">
    <property type="entry name" value="Winged helix' DNA-binding domain"/>
    <property type="match status" value="1"/>
</dbReference>
<dbReference type="InterPro" id="IPR050490">
    <property type="entry name" value="Bact_solute-bd_prot1"/>
</dbReference>
<organism evidence="5 6">
    <name type="scientific">Paenibacillus ginsengarvi</name>
    <dbReference type="NCBI Taxonomy" id="400777"/>
    <lineage>
        <taxon>Bacteria</taxon>
        <taxon>Bacillati</taxon>
        <taxon>Bacillota</taxon>
        <taxon>Bacilli</taxon>
        <taxon>Bacillales</taxon>
        <taxon>Paenibacillaceae</taxon>
        <taxon>Paenibacillus</taxon>
    </lineage>
</organism>
<dbReference type="Proteomes" id="UP000282311">
    <property type="component" value="Unassembled WGS sequence"/>
</dbReference>
<dbReference type="PROSITE" id="PS50949">
    <property type="entry name" value="HTH_GNTR"/>
    <property type="match status" value="1"/>
</dbReference>
<dbReference type="SMART" id="SM00345">
    <property type="entry name" value="HTH_GNTR"/>
    <property type="match status" value="1"/>
</dbReference>
<dbReference type="Gene3D" id="1.10.10.10">
    <property type="entry name" value="Winged helix-like DNA-binding domain superfamily/Winged helix DNA-binding domain"/>
    <property type="match status" value="1"/>
</dbReference>
<dbReference type="InterPro" id="IPR000524">
    <property type="entry name" value="Tscrpt_reg_HTH_GntR"/>
</dbReference>
<evidence type="ECO:0000256" key="1">
    <source>
        <dbReference type="ARBA" id="ARBA00023015"/>
    </source>
</evidence>
<evidence type="ECO:0000256" key="2">
    <source>
        <dbReference type="ARBA" id="ARBA00023125"/>
    </source>
</evidence>
<dbReference type="SUPFAM" id="SSF53850">
    <property type="entry name" value="Periplasmic binding protein-like II"/>
    <property type="match status" value="1"/>
</dbReference>
<dbReference type="RefSeq" id="WP_120751043.1">
    <property type="nucleotide sequence ID" value="NZ_RBAH01000031.1"/>
</dbReference>
<keyword evidence="1" id="KW-0805">Transcription regulation</keyword>
<dbReference type="InterPro" id="IPR006059">
    <property type="entry name" value="SBP"/>
</dbReference>
<evidence type="ECO:0000313" key="5">
    <source>
        <dbReference type="EMBL" id="RKN70585.1"/>
    </source>
</evidence>
<evidence type="ECO:0000259" key="4">
    <source>
        <dbReference type="PROSITE" id="PS50949"/>
    </source>
</evidence>
<dbReference type="OrthoDB" id="214086at2"/>
<keyword evidence="6" id="KW-1185">Reference proteome</keyword>
<reference evidence="5 6" key="1">
    <citation type="journal article" date="2007" name="Int. J. Syst. Evol. Microbiol.">
        <title>Paenibacillus ginsengarvi sp. nov., isolated from soil from ginseng cultivation.</title>
        <authorList>
            <person name="Yoon M.H."/>
            <person name="Ten L.N."/>
            <person name="Im W.T."/>
        </authorList>
    </citation>
    <scope>NUCLEOTIDE SEQUENCE [LARGE SCALE GENOMIC DNA]</scope>
    <source>
        <strain evidence="5 6">KCTC 13059</strain>
    </source>
</reference>
<dbReference type="PANTHER" id="PTHR43649:SF12">
    <property type="entry name" value="DIACETYLCHITOBIOSE BINDING PROTEIN DASA"/>
    <property type="match status" value="1"/>
</dbReference>
<dbReference type="GO" id="GO:0003700">
    <property type="term" value="F:DNA-binding transcription factor activity"/>
    <property type="evidence" value="ECO:0007669"/>
    <property type="project" value="InterPro"/>
</dbReference>
<comment type="caution">
    <text evidence="5">The sequence shown here is derived from an EMBL/GenBank/DDBJ whole genome shotgun (WGS) entry which is preliminary data.</text>
</comment>
<feature type="domain" description="HTH gntR-type" evidence="4">
    <location>
        <begin position="11"/>
        <end position="79"/>
    </location>
</feature>
<evidence type="ECO:0000256" key="3">
    <source>
        <dbReference type="ARBA" id="ARBA00023163"/>
    </source>
</evidence>
<dbReference type="CDD" id="cd07377">
    <property type="entry name" value="WHTH_GntR"/>
    <property type="match status" value="1"/>
</dbReference>
<dbReference type="InterPro" id="IPR036390">
    <property type="entry name" value="WH_DNA-bd_sf"/>
</dbReference>
<dbReference type="Pfam" id="PF01547">
    <property type="entry name" value="SBP_bac_1"/>
    <property type="match status" value="1"/>
</dbReference>
<sequence>MIRQTNRKLFRPRLNEMVTTLRNQIVSGLLEPGQFLSSEKSLSEQYGLSLQSVRKGLDILVQEQLIVKIPKVGSQVIDPAGNGTVTIRFGYSSSIPSDIDIFALINLFQQHYPNIRVQAIPIGSRSYDQLRSYLENGMLDVMTLNFINYQRAVEIRALEDLEPLQRREELYPFLSDAFTTDGILRVQPLVFSPQVICYNRSHFKEMGLQEPNSSWTWDKLIHTAAKLEIPNERAGFRCYFSTASRASLLLAQCGGVFKRYPSGGLQLDSTPMLDAIRYGRQLYENAPSLPNSLMTWDTQKFHLFRQGKLSIMSLSYFLLNALKDSDIDYDIAPVPHFGSPLTMLIVIGLAVNKHSKNKEAVKMFVDFMTSSIAQEEIRQHTCSLPARITAAEWSGVENTAINRPSRFSLFRETIPTFRLFTDLNIKASEHQMLFDELLLYWSGFGDEQTLIERIETLSAPRPEEIVIT</sequence>
<dbReference type="PANTHER" id="PTHR43649">
    <property type="entry name" value="ARABINOSE-BINDING PROTEIN-RELATED"/>
    <property type="match status" value="1"/>
</dbReference>
<protein>
    <submittedName>
        <fullName evidence="5">Extracellular solute-binding protein</fullName>
    </submittedName>
</protein>
<dbReference type="Gene3D" id="3.40.190.10">
    <property type="entry name" value="Periplasmic binding protein-like II"/>
    <property type="match status" value="1"/>
</dbReference>
<proteinExistence type="predicted"/>